<evidence type="ECO:0000259" key="1">
    <source>
        <dbReference type="PROSITE" id="PS50250"/>
    </source>
</evidence>
<dbReference type="GO" id="GO:0006368">
    <property type="term" value="P:transcription elongation by RNA polymerase II"/>
    <property type="evidence" value="ECO:0007669"/>
    <property type="project" value="TreeGrafter"/>
</dbReference>
<name>A0A1X2I0N9_9FUNG</name>
<keyword evidence="3" id="KW-1185">Reference proteome</keyword>
<dbReference type="InterPro" id="IPR000717">
    <property type="entry name" value="PCI_dom"/>
</dbReference>
<dbReference type="GO" id="GO:0003723">
    <property type="term" value="F:RNA binding"/>
    <property type="evidence" value="ECO:0007669"/>
    <property type="project" value="InterPro"/>
</dbReference>
<dbReference type="GO" id="GO:0070390">
    <property type="term" value="C:transcription export complex 2"/>
    <property type="evidence" value="ECO:0007669"/>
    <property type="project" value="TreeGrafter"/>
</dbReference>
<protein>
    <recommendedName>
        <fullName evidence="1">PCI domain-containing protein</fullName>
    </recommendedName>
</protein>
<dbReference type="GO" id="GO:0000973">
    <property type="term" value="P:post-transcriptional tethering of RNA polymerase II gene DNA at nuclear periphery"/>
    <property type="evidence" value="ECO:0007669"/>
    <property type="project" value="TreeGrafter"/>
</dbReference>
<proteinExistence type="predicted"/>
<dbReference type="PANTHER" id="PTHR12732">
    <property type="entry name" value="UNCHARACTERIZED PROTEASOME COMPONENT REGION PCI-CONTAINING"/>
    <property type="match status" value="1"/>
</dbReference>
<dbReference type="SMART" id="SM00753">
    <property type="entry name" value="PAM"/>
    <property type="match status" value="1"/>
</dbReference>
<dbReference type="InterPro" id="IPR045114">
    <property type="entry name" value="Csn12-like"/>
</dbReference>
<sequence>MSSLQQFANNVAAAYESQDALAFEQLFTLNSDAPHITMIQQELFMYQDDASYERVIDSTLEDVSMALSNFVNKYIRLMRCIQDNDLAFVFDHFENFYSSLIPVFNGSDCAYQVPLVKNLSSALVNSAFLVDKTLQLRGKSQKANVAARLLSKIFNIMLADRSGVETNKTSKRLGIFHVTNLAFKVYFKLNTVRMCQTFIANLQTGGVELAQYPISQQVTYQYYLGRYSLFQNRLRLAEKYLQFSFDRCASHQWHNKRLILQYLIPTRLILGKLPRPELLNKYDLLEPFQPLVQTLKNGDYHGFQQHLENYFDYFYSTFTYVLLRERGKVLMWRSLLRKTHLYSQAIEEKPANTLSLQQCQVALQFSMKTTDLDLADVESILVSLVSQGYIKGYIHHQKKTMVLSKIKPFPRLVDVLIQTEVYDETAVKQHLAQLEQNSNGNGMME</sequence>
<dbReference type="InterPro" id="IPR036388">
    <property type="entry name" value="WH-like_DNA-bd_sf"/>
</dbReference>
<reference evidence="2 3" key="1">
    <citation type="submission" date="2016-07" db="EMBL/GenBank/DDBJ databases">
        <title>Pervasive Adenine N6-methylation of Active Genes in Fungi.</title>
        <authorList>
            <consortium name="DOE Joint Genome Institute"/>
            <person name="Mondo S.J."/>
            <person name="Dannebaum R.O."/>
            <person name="Kuo R.C."/>
            <person name="Labutti K."/>
            <person name="Haridas S."/>
            <person name="Kuo A."/>
            <person name="Salamov A."/>
            <person name="Ahrendt S.R."/>
            <person name="Lipzen A."/>
            <person name="Sullivan W."/>
            <person name="Andreopoulos W.B."/>
            <person name="Clum A."/>
            <person name="Lindquist E."/>
            <person name="Daum C."/>
            <person name="Ramamoorthy G.K."/>
            <person name="Gryganskyi A."/>
            <person name="Culley D."/>
            <person name="Magnuson J.K."/>
            <person name="James T.Y."/>
            <person name="O'Malley M.A."/>
            <person name="Stajich J.E."/>
            <person name="Spatafora J.W."/>
            <person name="Visel A."/>
            <person name="Grigoriev I.V."/>
        </authorList>
    </citation>
    <scope>NUCLEOTIDE SEQUENCE [LARGE SCALE GENOMIC DNA]</scope>
    <source>
        <strain evidence="2 3">NRRL 1336</strain>
    </source>
</reference>
<dbReference type="EMBL" id="MCGE01000038">
    <property type="protein sequence ID" value="ORZ06703.1"/>
    <property type="molecule type" value="Genomic_DNA"/>
</dbReference>
<feature type="domain" description="PCI" evidence="1">
    <location>
        <begin position="218"/>
        <end position="408"/>
    </location>
</feature>
<dbReference type="Gene3D" id="1.10.10.10">
    <property type="entry name" value="Winged helix-like DNA-binding domain superfamily/Winged helix DNA-binding domain"/>
    <property type="match status" value="1"/>
</dbReference>
<dbReference type="GO" id="GO:0016973">
    <property type="term" value="P:poly(A)+ mRNA export from nucleus"/>
    <property type="evidence" value="ECO:0007669"/>
    <property type="project" value="TreeGrafter"/>
</dbReference>
<accession>A0A1X2I0N9</accession>
<dbReference type="GO" id="GO:0003690">
    <property type="term" value="F:double-stranded DNA binding"/>
    <property type="evidence" value="ECO:0007669"/>
    <property type="project" value="InterPro"/>
</dbReference>
<dbReference type="STRING" id="90262.A0A1X2I0N9"/>
<organism evidence="2 3">
    <name type="scientific">Absidia repens</name>
    <dbReference type="NCBI Taxonomy" id="90262"/>
    <lineage>
        <taxon>Eukaryota</taxon>
        <taxon>Fungi</taxon>
        <taxon>Fungi incertae sedis</taxon>
        <taxon>Mucoromycota</taxon>
        <taxon>Mucoromycotina</taxon>
        <taxon>Mucoromycetes</taxon>
        <taxon>Mucorales</taxon>
        <taxon>Cunninghamellaceae</taxon>
        <taxon>Absidia</taxon>
    </lineage>
</organism>
<dbReference type="Proteomes" id="UP000193560">
    <property type="component" value="Unassembled WGS sequence"/>
</dbReference>
<dbReference type="Pfam" id="PF01399">
    <property type="entry name" value="PCI"/>
    <property type="match status" value="1"/>
</dbReference>
<dbReference type="OrthoDB" id="5404651at2759"/>
<gene>
    <name evidence="2" type="ORF">BCR42DRAFT_427037</name>
</gene>
<comment type="caution">
    <text evidence="2">The sequence shown here is derived from an EMBL/GenBank/DDBJ whole genome shotgun (WGS) entry which is preliminary data.</text>
</comment>
<evidence type="ECO:0000313" key="2">
    <source>
        <dbReference type="EMBL" id="ORZ06703.1"/>
    </source>
</evidence>
<dbReference type="PROSITE" id="PS50250">
    <property type="entry name" value="PCI"/>
    <property type="match status" value="1"/>
</dbReference>
<dbReference type="AlphaFoldDB" id="A0A1X2I0N9"/>
<evidence type="ECO:0000313" key="3">
    <source>
        <dbReference type="Proteomes" id="UP000193560"/>
    </source>
</evidence>
<dbReference type="PANTHER" id="PTHR12732:SF8">
    <property type="entry name" value="NUCLEAR MRNA EXPORT PROTEIN THP1"/>
    <property type="match status" value="1"/>
</dbReference>